<dbReference type="EMBL" id="RQGH01000023">
    <property type="protein sequence ID" value="TGL67586.1"/>
    <property type="molecule type" value="Genomic_DNA"/>
</dbReference>
<feature type="transmembrane region" description="Helical" evidence="1">
    <location>
        <begin position="93"/>
        <end position="116"/>
    </location>
</feature>
<gene>
    <name evidence="2" type="ORF">EHQ62_08635</name>
</gene>
<sequence>MKVVTFPKKVIQLNFKLFFFIGFGLRVLCFFFPPVWEDDWARYLWEGNLIRNWISPYEVAPNFYFSEFLEPLPSEILSKINHPDWTTIYSPFILLYFSLFTYGFSTFFLKVSYLFFESICFAIVPKHKMNFMMLLYWVYPIFIKEVYINLHFEVLLVSFFWIFYTFLKKENLKLGAGIFGFLVHMKFLTSIYGLLFIPYLRLKNSKQTPAFWIQVVLSLSIGFLLFFGFYLILFPNSNDFGLSNLHHFGETFTFNQFFEPVWKFFFTINLRSIPFFFQFLLLFIYLYLTLKEKNKTKRFFVLCQKHDFYFYFGYFIFTNIPVVNPWYFLTLVPLIIISRSQSILPWILISSLQLSYLTNIRLGFHFQFLYEIPTPILVLEAILSISCIFLYFRRIFILLYKISNISNIALKG</sequence>
<keyword evidence="3" id="KW-1185">Reference proteome</keyword>
<comment type="caution">
    <text evidence="2">The sequence shown here is derived from an EMBL/GenBank/DDBJ whole genome shotgun (WGS) entry which is preliminary data.</text>
</comment>
<feature type="transmembrane region" description="Helical" evidence="1">
    <location>
        <begin position="264"/>
        <end position="288"/>
    </location>
</feature>
<name>A0A4Z1A7V1_9LEPT</name>
<feature type="transmembrane region" description="Helical" evidence="1">
    <location>
        <begin position="211"/>
        <end position="233"/>
    </location>
</feature>
<evidence type="ECO:0008006" key="4">
    <source>
        <dbReference type="Google" id="ProtNLM"/>
    </source>
</evidence>
<feature type="transmembrane region" description="Helical" evidence="1">
    <location>
        <begin position="17"/>
        <end position="36"/>
    </location>
</feature>
<feature type="transmembrane region" description="Helical" evidence="1">
    <location>
        <begin position="308"/>
        <end position="337"/>
    </location>
</feature>
<accession>A0A4Z1A7V1</accession>
<dbReference type="AlphaFoldDB" id="A0A4Z1A7V1"/>
<feature type="transmembrane region" description="Helical" evidence="1">
    <location>
        <begin position="176"/>
        <end position="199"/>
    </location>
</feature>
<reference evidence="2" key="1">
    <citation type="journal article" date="2019" name="PLoS Negl. Trop. Dis.">
        <title>Revisiting the worldwide diversity of Leptospira species in the environment.</title>
        <authorList>
            <person name="Vincent A.T."/>
            <person name="Schiettekatte O."/>
            <person name="Bourhy P."/>
            <person name="Veyrier F.J."/>
            <person name="Picardeau M."/>
        </authorList>
    </citation>
    <scope>NUCLEOTIDE SEQUENCE [LARGE SCALE GENOMIC DNA]</scope>
    <source>
        <strain evidence="2">201702451</strain>
    </source>
</reference>
<feature type="transmembrane region" description="Helical" evidence="1">
    <location>
        <begin position="137"/>
        <end position="164"/>
    </location>
</feature>
<proteinExistence type="predicted"/>
<evidence type="ECO:0000313" key="2">
    <source>
        <dbReference type="EMBL" id="TGL67586.1"/>
    </source>
</evidence>
<keyword evidence="1" id="KW-0812">Transmembrane</keyword>
<keyword evidence="1" id="KW-0472">Membrane</keyword>
<keyword evidence="1" id="KW-1133">Transmembrane helix</keyword>
<organism evidence="2 3">
    <name type="scientific">Leptospira jelokensis</name>
    <dbReference type="NCBI Taxonomy" id="2484931"/>
    <lineage>
        <taxon>Bacteria</taxon>
        <taxon>Pseudomonadati</taxon>
        <taxon>Spirochaetota</taxon>
        <taxon>Spirochaetia</taxon>
        <taxon>Leptospirales</taxon>
        <taxon>Leptospiraceae</taxon>
        <taxon>Leptospira</taxon>
    </lineage>
</organism>
<evidence type="ECO:0000256" key="1">
    <source>
        <dbReference type="SAM" id="Phobius"/>
    </source>
</evidence>
<evidence type="ECO:0000313" key="3">
    <source>
        <dbReference type="Proteomes" id="UP000297567"/>
    </source>
</evidence>
<feature type="transmembrane region" description="Helical" evidence="1">
    <location>
        <begin position="376"/>
        <end position="400"/>
    </location>
</feature>
<protein>
    <recommendedName>
        <fullName evidence="4">DUF2029 domain-containing protein</fullName>
    </recommendedName>
</protein>
<dbReference type="Proteomes" id="UP000297567">
    <property type="component" value="Unassembled WGS sequence"/>
</dbReference>